<evidence type="ECO:0000313" key="1">
    <source>
        <dbReference type="EMBL" id="MPM46126.1"/>
    </source>
</evidence>
<proteinExistence type="predicted"/>
<sequence length="66" mass="7687">MFRQFMHDHPFQARMHAFKVIFVDAVVADQRIRESDDLACVGRIGQSFLVTCHPCVEYDLPDCILF</sequence>
<organism evidence="1">
    <name type="scientific">bioreactor metagenome</name>
    <dbReference type="NCBI Taxonomy" id="1076179"/>
    <lineage>
        <taxon>unclassified sequences</taxon>
        <taxon>metagenomes</taxon>
        <taxon>ecological metagenomes</taxon>
    </lineage>
</organism>
<gene>
    <name evidence="1" type="ORF">SDC9_92824</name>
</gene>
<name>A0A644ZZP6_9ZZZZ</name>
<accession>A0A644ZZP6</accession>
<reference evidence="1" key="1">
    <citation type="submission" date="2019-08" db="EMBL/GenBank/DDBJ databases">
        <authorList>
            <person name="Kucharzyk K."/>
            <person name="Murdoch R.W."/>
            <person name="Higgins S."/>
            <person name="Loffler F."/>
        </authorList>
    </citation>
    <scope>NUCLEOTIDE SEQUENCE</scope>
</reference>
<comment type="caution">
    <text evidence="1">The sequence shown here is derived from an EMBL/GenBank/DDBJ whole genome shotgun (WGS) entry which is preliminary data.</text>
</comment>
<dbReference type="AlphaFoldDB" id="A0A644ZZP6"/>
<dbReference type="EMBL" id="VSSQ01011152">
    <property type="protein sequence ID" value="MPM46126.1"/>
    <property type="molecule type" value="Genomic_DNA"/>
</dbReference>
<protein>
    <submittedName>
        <fullName evidence="1">Uncharacterized protein</fullName>
    </submittedName>
</protein>